<accession>A0A5A8CES6</accession>
<dbReference type="EMBL" id="VLTM01000015">
    <property type="protein sequence ID" value="KAA0164886.1"/>
    <property type="molecule type" value="Genomic_DNA"/>
</dbReference>
<proteinExistence type="predicted"/>
<evidence type="ECO:0000313" key="3">
    <source>
        <dbReference type="EMBL" id="KAA0164886.1"/>
    </source>
</evidence>
<dbReference type="EMBL" id="VLTN01000029">
    <property type="protein sequence ID" value="KAA0151137.1"/>
    <property type="molecule type" value="Genomic_DNA"/>
</dbReference>
<evidence type="ECO:0000313" key="9">
    <source>
        <dbReference type="Proteomes" id="UP000325113"/>
    </source>
</evidence>
<evidence type="ECO:0000313" key="2">
    <source>
        <dbReference type="EMBL" id="KAA0151137.1"/>
    </source>
</evidence>
<dbReference type="Proteomes" id="UP000325113">
    <property type="component" value="Unassembled WGS sequence"/>
</dbReference>
<dbReference type="Proteomes" id="UP000324907">
    <property type="component" value="Unassembled WGS sequence"/>
</dbReference>
<dbReference type="EMBL" id="VLTO01000041">
    <property type="protein sequence ID" value="KAA0172873.1"/>
    <property type="molecule type" value="Genomic_DNA"/>
</dbReference>
<reference evidence="6 7" key="1">
    <citation type="submission" date="2019-07" db="EMBL/GenBank/DDBJ databases">
        <title>Genomes of Cafeteria roenbergensis.</title>
        <authorList>
            <person name="Fischer M.G."/>
            <person name="Hackl T."/>
            <person name="Roman M."/>
        </authorList>
    </citation>
    <scope>NUCLEOTIDE SEQUENCE [LARGE SCALE GENOMIC DNA]</scope>
    <source>
        <strain evidence="2 7">BVI</strain>
        <strain evidence="3 9">Cflag</strain>
        <strain evidence="5 6">E4-10P</strain>
        <strain evidence="4 8">RCC970-E3</strain>
    </source>
</reference>
<evidence type="ECO:0000313" key="5">
    <source>
        <dbReference type="EMBL" id="KAA0172873.1"/>
    </source>
</evidence>
<sequence>MAITSAVRTAAQRVISKAPARAMPLARAPARSMGHHNAPSFDPNAFGTVGPTATFVFVVVVPPVTVGLLYVTQMGKYAGAE</sequence>
<name>A0A5A8CES6_CAFRO</name>
<comment type="caution">
    <text evidence="2">The sequence shown here is derived from an EMBL/GenBank/DDBJ whole genome shotgun (WGS) entry which is preliminary data.</text>
</comment>
<evidence type="ECO:0000313" key="6">
    <source>
        <dbReference type="Proteomes" id="UP000322899"/>
    </source>
</evidence>
<evidence type="ECO:0000313" key="8">
    <source>
        <dbReference type="Proteomes" id="UP000324907"/>
    </source>
</evidence>
<feature type="transmembrane region" description="Helical" evidence="1">
    <location>
        <begin position="49"/>
        <end position="71"/>
    </location>
</feature>
<evidence type="ECO:0000313" key="7">
    <source>
        <dbReference type="Proteomes" id="UP000323011"/>
    </source>
</evidence>
<protein>
    <submittedName>
        <fullName evidence="2">Uncharacterized protein</fullName>
    </submittedName>
</protein>
<gene>
    <name evidence="5" type="ORF">FNF27_05627</name>
    <name evidence="4" type="ORF">FNF28_02883</name>
    <name evidence="2" type="ORF">FNF29_04829</name>
    <name evidence="3" type="ORF">FNF31_02209</name>
</gene>
<dbReference type="EMBL" id="VLTL01000035">
    <property type="protein sequence ID" value="KAA0167234.1"/>
    <property type="molecule type" value="Genomic_DNA"/>
</dbReference>
<dbReference type="Proteomes" id="UP000322899">
    <property type="component" value="Unassembled WGS sequence"/>
</dbReference>
<dbReference type="Proteomes" id="UP000323011">
    <property type="component" value="Unassembled WGS sequence"/>
</dbReference>
<keyword evidence="1" id="KW-0472">Membrane</keyword>
<keyword evidence="1" id="KW-1133">Transmembrane helix</keyword>
<evidence type="ECO:0000313" key="4">
    <source>
        <dbReference type="EMBL" id="KAA0167234.1"/>
    </source>
</evidence>
<organism evidence="2 7">
    <name type="scientific">Cafeteria roenbergensis</name>
    <name type="common">Marine flagellate</name>
    <dbReference type="NCBI Taxonomy" id="33653"/>
    <lineage>
        <taxon>Eukaryota</taxon>
        <taxon>Sar</taxon>
        <taxon>Stramenopiles</taxon>
        <taxon>Bigyra</taxon>
        <taxon>Opalozoa</taxon>
        <taxon>Bicosoecida</taxon>
        <taxon>Cafeteriaceae</taxon>
        <taxon>Cafeteria</taxon>
    </lineage>
</organism>
<evidence type="ECO:0000256" key="1">
    <source>
        <dbReference type="SAM" id="Phobius"/>
    </source>
</evidence>
<dbReference type="AlphaFoldDB" id="A0A5A8CES6"/>
<keyword evidence="7" id="KW-1185">Reference proteome</keyword>
<keyword evidence="1" id="KW-0812">Transmembrane</keyword>